<dbReference type="KEGG" id="glz:GLAREA_11791"/>
<sequence length="148" mass="16288">MLINFKATAPILVLLLASCTNAILHCKPLDDPDLCMLSWETNTGGPASSQLEKVPAYSKATIYSPTCVPWGSSSNEPRHSNEVIPLWGSSSEEPLKLSTKFVTTPGNWGSWESPVWEYGGERYGYSSCACVEAEKFLECWCPFRCKAS</sequence>
<reference evidence="2 3" key="1">
    <citation type="journal article" date="2013" name="BMC Genomics">
        <title>Genomics-driven discovery of the pneumocandin biosynthetic gene cluster in the fungus Glarea lozoyensis.</title>
        <authorList>
            <person name="Chen L."/>
            <person name="Yue Q."/>
            <person name="Zhang X."/>
            <person name="Xiang M."/>
            <person name="Wang C."/>
            <person name="Li S."/>
            <person name="Che Y."/>
            <person name="Ortiz-Lopez F.J."/>
            <person name="Bills G.F."/>
            <person name="Liu X."/>
            <person name="An Z."/>
        </authorList>
    </citation>
    <scope>NUCLEOTIDE SEQUENCE [LARGE SCALE GENOMIC DNA]</scope>
    <source>
        <strain evidence="3">ATCC 20868 / MF5171</strain>
    </source>
</reference>
<accession>S3CH66</accession>
<evidence type="ECO:0000313" key="3">
    <source>
        <dbReference type="Proteomes" id="UP000016922"/>
    </source>
</evidence>
<gene>
    <name evidence="2" type="ORF">GLAREA_11791</name>
</gene>
<name>S3CH66_GLAL2</name>
<evidence type="ECO:0000313" key="2">
    <source>
        <dbReference type="EMBL" id="EPE25210.1"/>
    </source>
</evidence>
<dbReference type="Proteomes" id="UP000016922">
    <property type="component" value="Unassembled WGS sequence"/>
</dbReference>
<evidence type="ECO:0000256" key="1">
    <source>
        <dbReference type="SAM" id="SignalP"/>
    </source>
</evidence>
<dbReference type="OMA" id="PFRCKAS"/>
<proteinExistence type="predicted"/>
<keyword evidence="1" id="KW-0732">Signal</keyword>
<protein>
    <submittedName>
        <fullName evidence="2">Uncharacterized protein</fullName>
    </submittedName>
</protein>
<feature type="signal peptide" evidence="1">
    <location>
        <begin position="1"/>
        <end position="22"/>
    </location>
</feature>
<dbReference type="AlphaFoldDB" id="S3CH66"/>
<dbReference type="OrthoDB" id="3497633at2759"/>
<dbReference type="EMBL" id="KE145372">
    <property type="protein sequence ID" value="EPE25210.1"/>
    <property type="molecule type" value="Genomic_DNA"/>
</dbReference>
<keyword evidence="3" id="KW-1185">Reference proteome</keyword>
<feature type="chain" id="PRO_5004507202" evidence="1">
    <location>
        <begin position="23"/>
        <end position="148"/>
    </location>
</feature>
<dbReference type="RefSeq" id="XP_008088125.1">
    <property type="nucleotide sequence ID" value="XM_008089934.1"/>
</dbReference>
<dbReference type="GeneID" id="19470832"/>
<dbReference type="HOGENOM" id="CLU_1696548_0_0_1"/>
<organism evidence="2 3">
    <name type="scientific">Glarea lozoyensis (strain ATCC 20868 / MF5171)</name>
    <dbReference type="NCBI Taxonomy" id="1116229"/>
    <lineage>
        <taxon>Eukaryota</taxon>
        <taxon>Fungi</taxon>
        <taxon>Dikarya</taxon>
        <taxon>Ascomycota</taxon>
        <taxon>Pezizomycotina</taxon>
        <taxon>Leotiomycetes</taxon>
        <taxon>Helotiales</taxon>
        <taxon>Helotiaceae</taxon>
        <taxon>Glarea</taxon>
    </lineage>
</organism>
<dbReference type="PROSITE" id="PS51257">
    <property type="entry name" value="PROKAR_LIPOPROTEIN"/>
    <property type="match status" value="1"/>
</dbReference>